<dbReference type="InterPro" id="IPR011009">
    <property type="entry name" value="Kinase-like_dom_sf"/>
</dbReference>
<gene>
    <name evidence="3" type="ORF">C8F04DRAFT_1391151</name>
</gene>
<accession>A0AAD6T871</accession>
<evidence type="ECO:0000259" key="2">
    <source>
        <dbReference type="PROSITE" id="PS50011"/>
    </source>
</evidence>
<feature type="region of interest" description="Disordered" evidence="1">
    <location>
        <begin position="57"/>
        <end position="77"/>
    </location>
</feature>
<dbReference type="GO" id="GO:0005524">
    <property type="term" value="F:ATP binding"/>
    <property type="evidence" value="ECO:0007669"/>
    <property type="project" value="InterPro"/>
</dbReference>
<protein>
    <recommendedName>
        <fullName evidence="2">Protein kinase domain-containing protein</fullName>
    </recommendedName>
</protein>
<dbReference type="SUPFAM" id="SSF56112">
    <property type="entry name" value="Protein kinase-like (PK-like)"/>
    <property type="match status" value="1"/>
</dbReference>
<evidence type="ECO:0000256" key="1">
    <source>
        <dbReference type="SAM" id="MobiDB-lite"/>
    </source>
</evidence>
<keyword evidence="4" id="KW-1185">Reference proteome</keyword>
<sequence>MDSTESWWANWLKEYEEGRRAEEASKPPAYAIMHYPAWLWGLSRDVPLDLMTREDLVTRHTSSSPPPAPSSLSSSSPHILTINPETTGVGNKASFYEATFVLAGGPPLNVFMKTYPVEDFDLLCHEFDVYTTVGHLDVVPKLYAVVKGRSTDWGGLIMEHAGTSLSIYNLPWEKLLLSRQDKLNLYDAFRQLHAAGVVHGDVAARNILRRPSGAFCLVDFDRSTIGHLCPGSSCEELAQLQRDLGLEVIGVCI</sequence>
<evidence type="ECO:0000313" key="4">
    <source>
        <dbReference type="Proteomes" id="UP001218188"/>
    </source>
</evidence>
<organism evidence="3 4">
    <name type="scientific">Mycena alexandri</name>
    <dbReference type="NCBI Taxonomy" id="1745969"/>
    <lineage>
        <taxon>Eukaryota</taxon>
        <taxon>Fungi</taxon>
        <taxon>Dikarya</taxon>
        <taxon>Basidiomycota</taxon>
        <taxon>Agaricomycotina</taxon>
        <taxon>Agaricomycetes</taxon>
        <taxon>Agaricomycetidae</taxon>
        <taxon>Agaricales</taxon>
        <taxon>Marasmiineae</taxon>
        <taxon>Mycenaceae</taxon>
        <taxon>Mycena</taxon>
    </lineage>
</organism>
<comment type="caution">
    <text evidence="3">The sequence shown here is derived from an EMBL/GenBank/DDBJ whole genome shotgun (WGS) entry which is preliminary data.</text>
</comment>
<reference evidence="3" key="1">
    <citation type="submission" date="2023-03" db="EMBL/GenBank/DDBJ databases">
        <title>Massive genome expansion in bonnet fungi (Mycena s.s.) driven by repeated elements and novel gene families across ecological guilds.</title>
        <authorList>
            <consortium name="Lawrence Berkeley National Laboratory"/>
            <person name="Harder C.B."/>
            <person name="Miyauchi S."/>
            <person name="Viragh M."/>
            <person name="Kuo A."/>
            <person name="Thoen E."/>
            <person name="Andreopoulos B."/>
            <person name="Lu D."/>
            <person name="Skrede I."/>
            <person name="Drula E."/>
            <person name="Henrissat B."/>
            <person name="Morin E."/>
            <person name="Kohler A."/>
            <person name="Barry K."/>
            <person name="LaButti K."/>
            <person name="Morin E."/>
            <person name="Salamov A."/>
            <person name="Lipzen A."/>
            <person name="Mereny Z."/>
            <person name="Hegedus B."/>
            <person name="Baldrian P."/>
            <person name="Stursova M."/>
            <person name="Weitz H."/>
            <person name="Taylor A."/>
            <person name="Grigoriev I.V."/>
            <person name="Nagy L.G."/>
            <person name="Martin F."/>
            <person name="Kauserud H."/>
        </authorList>
    </citation>
    <scope>NUCLEOTIDE SEQUENCE</scope>
    <source>
        <strain evidence="3">CBHHK200</strain>
    </source>
</reference>
<dbReference type="GO" id="GO:0004672">
    <property type="term" value="F:protein kinase activity"/>
    <property type="evidence" value="ECO:0007669"/>
    <property type="project" value="InterPro"/>
</dbReference>
<evidence type="ECO:0000313" key="3">
    <source>
        <dbReference type="EMBL" id="KAJ7041294.1"/>
    </source>
</evidence>
<dbReference type="EMBL" id="JARJCM010000017">
    <property type="protein sequence ID" value="KAJ7041294.1"/>
    <property type="molecule type" value="Genomic_DNA"/>
</dbReference>
<proteinExistence type="predicted"/>
<dbReference type="AlphaFoldDB" id="A0AAD6T871"/>
<dbReference type="PROSITE" id="PS50011">
    <property type="entry name" value="PROTEIN_KINASE_DOM"/>
    <property type="match status" value="1"/>
</dbReference>
<dbReference type="Pfam" id="PF06293">
    <property type="entry name" value="Kdo"/>
    <property type="match status" value="1"/>
</dbReference>
<feature type="domain" description="Protein kinase" evidence="2">
    <location>
        <begin position="81"/>
        <end position="253"/>
    </location>
</feature>
<dbReference type="Proteomes" id="UP001218188">
    <property type="component" value="Unassembled WGS sequence"/>
</dbReference>
<dbReference type="Gene3D" id="1.10.510.10">
    <property type="entry name" value="Transferase(Phosphotransferase) domain 1"/>
    <property type="match status" value="1"/>
</dbReference>
<dbReference type="InterPro" id="IPR000719">
    <property type="entry name" value="Prot_kinase_dom"/>
</dbReference>
<name>A0AAD6T871_9AGAR</name>